<comment type="caution">
    <text evidence="1">The sequence shown here is derived from an EMBL/GenBank/DDBJ whole genome shotgun (WGS) entry which is preliminary data.</text>
</comment>
<evidence type="ECO:0000313" key="2">
    <source>
        <dbReference type="Proteomes" id="UP000292564"/>
    </source>
</evidence>
<organism evidence="1 2">
    <name type="scientific">Krasilnikovia cinnamomea</name>
    <dbReference type="NCBI Taxonomy" id="349313"/>
    <lineage>
        <taxon>Bacteria</taxon>
        <taxon>Bacillati</taxon>
        <taxon>Actinomycetota</taxon>
        <taxon>Actinomycetes</taxon>
        <taxon>Micromonosporales</taxon>
        <taxon>Micromonosporaceae</taxon>
        <taxon>Krasilnikovia</taxon>
    </lineage>
</organism>
<sequence>MAFSVGVWSEGPVAGGTLYRWEIDAGKAGFGFALVDWETGTVRPADRRGQPQGTFAVDGRSGVMSGDVVGPDRMPMVQVAAALIRAYRRDGRVPETAHPYFG</sequence>
<dbReference type="RefSeq" id="WP_130510902.1">
    <property type="nucleotide sequence ID" value="NZ_SHKY01000001.1"/>
</dbReference>
<accession>A0A4Q7ZPK9</accession>
<reference evidence="1 2" key="1">
    <citation type="submission" date="2019-02" db="EMBL/GenBank/DDBJ databases">
        <title>Sequencing the genomes of 1000 actinobacteria strains.</title>
        <authorList>
            <person name="Klenk H.-P."/>
        </authorList>
    </citation>
    <scope>NUCLEOTIDE SEQUENCE [LARGE SCALE GENOMIC DNA]</scope>
    <source>
        <strain evidence="1 2">DSM 45162</strain>
    </source>
</reference>
<keyword evidence="2" id="KW-1185">Reference proteome</keyword>
<proteinExistence type="predicted"/>
<protein>
    <submittedName>
        <fullName evidence="1">Uncharacterized protein</fullName>
    </submittedName>
</protein>
<name>A0A4Q7ZPK9_9ACTN</name>
<dbReference type="OrthoDB" id="3296597at2"/>
<gene>
    <name evidence="1" type="ORF">EV385_4117</name>
</gene>
<dbReference type="Proteomes" id="UP000292564">
    <property type="component" value="Unassembled WGS sequence"/>
</dbReference>
<evidence type="ECO:0000313" key="1">
    <source>
        <dbReference type="EMBL" id="RZU52269.1"/>
    </source>
</evidence>
<dbReference type="AlphaFoldDB" id="A0A4Q7ZPK9"/>
<dbReference type="EMBL" id="SHKY01000001">
    <property type="protein sequence ID" value="RZU52269.1"/>
    <property type="molecule type" value="Genomic_DNA"/>
</dbReference>